<feature type="compositionally biased region" description="Polar residues" evidence="1">
    <location>
        <begin position="35"/>
        <end position="46"/>
    </location>
</feature>
<name>A0ABY0GWK4_9PEZI</name>
<accession>A0ABY0GWK4</accession>
<sequence>MPGHLQGYSRSRQSYSEVLRSPSTSPTKAAAGTHINAQPTQDSSYPESLGGCSPLTTNTMSNFSTHLASKPSYSVIAGNSPSSKGGASFASGQRITFKVPRLSTSSTSSTPQSPINMMKKTSSVQAVSQKQFIETPSAKIYPILEWPTKVPKQLNYDWDPSHLAAAAARYAAEKELNARQNLPVATGNGLCDTFDYYLEKQAAMRRAKEAEEKSRSSTRDGFSGLRAAVEAAARAGAAKYGSGRSPAKAVDSRVADFLAGKPIKPATVDKKMSGSDRTAKTRYVSKPSIPFDHSYSDCSSWLTDYDQVPEDELGRPKLPPTSERWVRLQCKRKDATNPDDPESGPKSGSEGGSVDTAAHASTDGHKTSPSWFDFGLRGLVASSDSNGYGDGDYTDPTDLESQRSSRRSRNPAHPHYGADVNSSRQPLRPNENASWTNSKTWMSDEEKERVHFNKIKVSMQRCSLDKSPFAPRTFEEYVLHRRECSLCQRQLLLDKLKWTEMSAEAMRQFVRDGGNLEYLPPKVELPKELEFISASDGLTPVTSRPSIWTSRCLDRAKIDWPTYLEYKAGGDERAKRGYDRCLPPPRFRCLAEEYEHLSFGPDPLPMSGPGVPRDKRKVAGLATTPAYDSLTRAEAAGIFAPAIGIPLKEVNGLTAAFILDTEPADDGDE</sequence>
<feature type="region of interest" description="Disordered" evidence="1">
    <location>
        <begin position="385"/>
        <end position="442"/>
    </location>
</feature>
<reference evidence="2 3" key="1">
    <citation type="submission" date="2018-06" db="EMBL/GenBank/DDBJ databases">
        <title>Complete Genomes of Monosporascus.</title>
        <authorList>
            <person name="Robinson A.J."/>
            <person name="Natvig D.O."/>
        </authorList>
    </citation>
    <scope>NUCLEOTIDE SEQUENCE [LARGE SCALE GENOMIC DNA]</scope>
    <source>
        <strain evidence="2 3">CBS 609.92</strain>
    </source>
</reference>
<dbReference type="EMBL" id="QJNS01000343">
    <property type="protein sequence ID" value="RYO79176.1"/>
    <property type="molecule type" value="Genomic_DNA"/>
</dbReference>
<gene>
    <name evidence="2" type="ORF">DL762_008287</name>
</gene>
<keyword evidence="3" id="KW-1185">Reference proteome</keyword>
<evidence type="ECO:0000313" key="2">
    <source>
        <dbReference type="EMBL" id="RYO79176.1"/>
    </source>
</evidence>
<feature type="region of interest" description="Disordered" evidence="1">
    <location>
        <begin position="1"/>
        <end position="53"/>
    </location>
</feature>
<feature type="compositionally biased region" description="Polar residues" evidence="1">
    <location>
        <begin position="8"/>
        <end position="27"/>
    </location>
</feature>
<comment type="caution">
    <text evidence="2">The sequence shown here is derived from an EMBL/GenBank/DDBJ whole genome shotgun (WGS) entry which is preliminary data.</text>
</comment>
<feature type="compositionally biased region" description="Polar residues" evidence="1">
    <location>
        <begin position="420"/>
        <end position="441"/>
    </location>
</feature>
<organism evidence="2 3">
    <name type="scientific">Monosporascus cannonballus</name>
    <dbReference type="NCBI Taxonomy" id="155416"/>
    <lineage>
        <taxon>Eukaryota</taxon>
        <taxon>Fungi</taxon>
        <taxon>Dikarya</taxon>
        <taxon>Ascomycota</taxon>
        <taxon>Pezizomycotina</taxon>
        <taxon>Sordariomycetes</taxon>
        <taxon>Xylariomycetidae</taxon>
        <taxon>Xylariales</taxon>
        <taxon>Xylariales incertae sedis</taxon>
        <taxon>Monosporascus</taxon>
    </lineage>
</organism>
<evidence type="ECO:0000256" key="1">
    <source>
        <dbReference type="SAM" id="MobiDB-lite"/>
    </source>
</evidence>
<dbReference type="Proteomes" id="UP000294003">
    <property type="component" value="Unassembled WGS sequence"/>
</dbReference>
<proteinExistence type="predicted"/>
<feature type="region of interest" description="Disordered" evidence="1">
    <location>
        <begin position="331"/>
        <end position="368"/>
    </location>
</feature>
<evidence type="ECO:0000313" key="3">
    <source>
        <dbReference type="Proteomes" id="UP000294003"/>
    </source>
</evidence>
<protein>
    <submittedName>
        <fullName evidence="2">Uncharacterized protein</fullName>
    </submittedName>
</protein>